<gene>
    <name evidence="1" type="ORF">H2204_003750</name>
</gene>
<evidence type="ECO:0000313" key="1">
    <source>
        <dbReference type="EMBL" id="KAJ9639679.1"/>
    </source>
</evidence>
<comment type="caution">
    <text evidence="1">The sequence shown here is derived from an EMBL/GenBank/DDBJ whole genome shotgun (WGS) entry which is preliminary data.</text>
</comment>
<name>A0AA39D1P5_9EURO</name>
<dbReference type="EMBL" id="JAPDRN010000017">
    <property type="protein sequence ID" value="KAJ9639679.1"/>
    <property type="molecule type" value="Genomic_DNA"/>
</dbReference>
<accession>A0AA39D1P5</accession>
<evidence type="ECO:0000313" key="2">
    <source>
        <dbReference type="Proteomes" id="UP001172681"/>
    </source>
</evidence>
<keyword evidence="2" id="KW-1185">Reference proteome</keyword>
<proteinExistence type="predicted"/>
<sequence length="233" mass="25985">MPPGWFLGDWFITFSNQELYRLFRNFIWTLTRPCLDGACYAQEATKLDTLTSFQLVNDTKKPNATYFAYSHDTSIAVDAYHSVPAGSLASQNNTYEIIGWGYDSNDAAFIVVFETPTASQTVPSLDIFSRDPSGPSDDTLNAIKVGIKTFGNQHLVDLLRNVTKTPQDGGRAGDTWPSCNATCRTNAVIIGAEMRTDTIVLQSIQSLLTEVVRENWICPVDNQQVKEKWAKEK</sequence>
<protein>
    <submittedName>
        <fullName evidence="1">Uncharacterized protein</fullName>
    </submittedName>
</protein>
<organism evidence="1 2">
    <name type="scientific">Knufia peltigerae</name>
    <dbReference type="NCBI Taxonomy" id="1002370"/>
    <lineage>
        <taxon>Eukaryota</taxon>
        <taxon>Fungi</taxon>
        <taxon>Dikarya</taxon>
        <taxon>Ascomycota</taxon>
        <taxon>Pezizomycotina</taxon>
        <taxon>Eurotiomycetes</taxon>
        <taxon>Chaetothyriomycetidae</taxon>
        <taxon>Chaetothyriales</taxon>
        <taxon>Trichomeriaceae</taxon>
        <taxon>Knufia</taxon>
    </lineage>
</organism>
<reference evidence="1" key="1">
    <citation type="submission" date="2022-10" db="EMBL/GenBank/DDBJ databases">
        <title>Culturing micro-colonial fungi from biological soil crusts in the Mojave desert and describing Neophaeococcomyces mojavensis, and introducing the new genera and species Taxawa tesnikishii.</title>
        <authorList>
            <person name="Kurbessoian T."/>
            <person name="Stajich J.E."/>
        </authorList>
    </citation>
    <scope>NUCLEOTIDE SEQUENCE</scope>
    <source>
        <strain evidence="1">TK_35</strain>
    </source>
</reference>
<dbReference type="Proteomes" id="UP001172681">
    <property type="component" value="Unassembled WGS sequence"/>
</dbReference>
<dbReference type="AlphaFoldDB" id="A0AA39D1P5"/>